<feature type="compositionally biased region" description="Basic and acidic residues" evidence="1">
    <location>
        <begin position="577"/>
        <end position="589"/>
    </location>
</feature>
<sequence length="589" mass="65392">MPELDILHGFETRTLRVMSEWEAKHRSPFTARIELFPRAFALGTKNKPYITCTVEKSALFDYAADLEPIPEDYRPAPQDMLRSTGKPYGLYLKPLNSGTLHVKVRGKEIVFAAGMHTLRVHFGLEGTIIVVPTEAYRKMIQVDVPGNNKGKHRAAKMRSFVVPPELTVADARALPGEQTMAIFAAIVGHEDTIVIVDHNRLTRLHIMSIARPWCDADLQLNSQLWTSLWSANHGPDWIDEAGTAMEMLDIWRKATLAANDTCALELHDELPAGVTLSLTELTTLVNKAQRVSCILDALTTTQEVFNGYGQHTAADLLHTLAIWPGIPSRELCADEDLYARLRAGLHEYASQYVSADFRTRCLSVPNQNAALAYNYKSDINYINQYVAVYRKCNVDVGAELYNRYAMLGMLDPQHVIGSPYICDESHLTFMTFKRGVPVLEYKAGSTTIYSIIAALPPAHWVGADAVAAVPHEVRAAGFATTIGLASFHAHKQNQHDWQAISAKSGRIPVIRTGKPGRPAKARPTIAELRQRSEHGDKVLKAAKARLFALAEADNDGVERAAKRRRVPKMANLPPSDRVTRSHGRVDEQS</sequence>
<evidence type="ECO:0000313" key="2">
    <source>
        <dbReference type="EMBL" id="KAJ8474041.1"/>
    </source>
</evidence>
<dbReference type="Proteomes" id="UP001215151">
    <property type="component" value="Unassembled WGS sequence"/>
</dbReference>
<comment type="caution">
    <text evidence="2">The sequence shown here is derived from an EMBL/GenBank/DDBJ whole genome shotgun (WGS) entry which is preliminary data.</text>
</comment>
<dbReference type="EMBL" id="JAPEVG010000201">
    <property type="protein sequence ID" value="KAJ8474041.1"/>
    <property type="molecule type" value="Genomic_DNA"/>
</dbReference>
<name>A0AAD7X7E2_9APHY</name>
<organism evidence="2 3">
    <name type="scientific">Trametes cubensis</name>
    <dbReference type="NCBI Taxonomy" id="1111947"/>
    <lineage>
        <taxon>Eukaryota</taxon>
        <taxon>Fungi</taxon>
        <taxon>Dikarya</taxon>
        <taxon>Basidiomycota</taxon>
        <taxon>Agaricomycotina</taxon>
        <taxon>Agaricomycetes</taxon>
        <taxon>Polyporales</taxon>
        <taxon>Polyporaceae</taxon>
        <taxon>Trametes</taxon>
    </lineage>
</organism>
<gene>
    <name evidence="2" type="ORF">ONZ51_g7476</name>
</gene>
<reference evidence="2" key="1">
    <citation type="submission" date="2022-11" db="EMBL/GenBank/DDBJ databases">
        <title>Genome Sequence of Cubamyces cubensis.</title>
        <authorList>
            <person name="Buettner E."/>
        </authorList>
    </citation>
    <scope>NUCLEOTIDE SEQUENCE</scope>
    <source>
        <strain evidence="2">MPL-01</strain>
    </source>
</reference>
<keyword evidence="3" id="KW-1185">Reference proteome</keyword>
<dbReference type="AlphaFoldDB" id="A0AAD7X7E2"/>
<accession>A0AAD7X7E2</accession>
<feature type="region of interest" description="Disordered" evidence="1">
    <location>
        <begin position="555"/>
        <end position="589"/>
    </location>
</feature>
<proteinExistence type="predicted"/>
<evidence type="ECO:0000313" key="3">
    <source>
        <dbReference type="Proteomes" id="UP001215151"/>
    </source>
</evidence>
<protein>
    <submittedName>
        <fullName evidence="2">Uncharacterized protein</fullName>
    </submittedName>
</protein>
<evidence type="ECO:0000256" key="1">
    <source>
        <dbReference type="SAM" id="MobiDB-lite"/>
    </source>
</evidence>